<dbReference type="InterPro" id="IPR045051">
    <property type="entry name" value="SBT"/>
</dbReference>
<name>A0AAW2QF37_SESRA</name>
<dbReference type="EMBL" id="JACGWJ010000015">
    <property type="protein sequence ID" value="KAL0366249.1"/>
    <property type="molecule type" value="Genomic_DNA"/>
</dbReference>
<comment type="similarity">
    <text evidence="1">Belongs to the peptidase S8 family.</text>
</comment>
<dbReference type="Gene3D" id="3.40.50.200">
    <property type="entry name" value="Peptidase S8/S53 domain"/>
    <property type="match status" value="1"/>
</dbReference>
<accession>A0AAW2QF37</accession>
<reference evidence="3" key="1">
    <citation type="submission" date="2020-06" db="EMBL/GenBank/DDBJ databases">
        <authorList>
            <person name="Li T."/>
            <person name="Hu X."/>
            <person name="Zhang T."/>
            <person name="Song X."/>
            <person name="Zhang H."/>
            <person name="Dai N."/>
            <person name="Sheng W."/>
            <person name="Hou X."/>
            <person name="Wei L."/>
        </authorList>
    </citation>
    <scope>NUCLEOTIDE SEQUENCE</scope>
    <source>
        <strain evidence="3">G02</strain>
        <tissue evidence="3">Leaf</tissue>
    </source>
</reference>
<reference evidence="3" key="2">
    <citation type="journal article" date="2024" name="Plant">
        <title>Genomic evolution and insights into agronomic trait innovations of Sesamum species.</title>
        <authorList>
            <person name="Miao H."/>
            <person name="Wang L."/>
            <person name="Qu L."/>
            <person name="Liu H."/>
            <person name="Sun Y."/>
            <person name="Le M."/>
            <person name="Wang Q."/>
            <person name="Wei S."/>
            <person name="Zheng Y."/>
            <person name="Lin W."/>
            <person name="Duan Y."/>
            <person name="Cao H."/>
            <person name="Xiong S."/>
            <person name="Wang X."/>
            <person name="Wei L."/>
            <person name="Li C."/>
            <person name="Ma Q."/>
            <person name="Ju M."/>
            <person name="Zhao R."/>
            <person name="Li G."/>
            <person name="Mu C."/>
            <person name="Tian Q."/>
            <person name="Mei H."/>
            <person name="Zhang T."/>
            <person name="Gao T."/>
            <person name="Zhang H."/>
        </authorList>
    </citation>
    <scope>NUCLEOTIDE SEQUENCE</scope>
    <source>
        <strain evidence="3">G02</strain>
    </source>
</reference>
<dbReference type="GO" id="GO:0006508">
    <property type="term" value="P:proteolysis"/>
    <property type="evidence" value="ECO:0007669"/>
    <property type="project" value="UniProtKB-KW"/>
</dbReference>
<dbReference type="AlphaFoldDB" id="A0AAW2QF37"/>
<dbReference type="InterPro" id="IPR036852">
    <property type="entry name" value="Peptidase_S8/S53_dom_sf"/>
</dbReference>
<organism evidence="3">
    <name type="scientific">Sesamum radiatum</name>
    <name type="common">Black benniseed</name>
    <dbReference type="NCBI Taxonomy" id="300843"/>
    <lineage>
        <taxon>Eukaryota</taxon>
        <taxon>Viridiplantae</taxon>
        <taxon>Streptophyta</taxon>
        <taxon>Embryophyta</taxon>
        <taxon>Tracheophyta</taxon>
        <taxon>Spermatophyta</taxon>
        <taxon>Magnoliopsida</taxon>
        <taxon>eudicotyledons</taxon>
        <taxon>Gunneridae</taxon>
        <taxon>Pentapetalae</taxon>
        <taxon>asterids</taxon>
        <taxon>lamiids</taxon>
        <taxon>Lamiales</taxon>
        <taxon>Pedaliaceae</taxon>
        <taxon>Sesamum</taxon>
    </lineage>
</organism>
<evidence type="ECO:0000313" key="3">
    <source>
        <dbReference type="EMBL" id="KAL0366249.1"/>
    </source>
</evidence>
<sequence length="80" mass="8508">MYKVLWDEYRCASDVPAGMDEAVADGVDVISIPMDFDGVPLYQDPIAIASFGAMEKDTLLSSSVGNEGPIGTLPTVLHGF</sequence>
<keyword evidence="3" id="KW-0645">Protease</keyword>
<keyword evidence="3" id="KW-0378">Hydrolase</keyword>
<gene>
    <name evidence="3" type="ORF">Sradi_3515000</name>
</gene>
<evidence type="ECO:0000256" key="2">
    <source>
        <dbReference type="ARBA" id="ARBA00022729"/>
    </source>
</evidence>
<keyword evidence="2" id="KW-0732">Signal</keyword>
<evidence type="ECO:0000256" key="1">
    <source>
        <dbReference type="ARBA" id="ARBA00011073"/>
    </source>
</evidence>
<dbReference type="GO" id="GO:0004252">
    <property type="term" value="F:serine-type endopeptidase activity"/>
    <property type="evidence" value="ECO:0007669"/>
    <property type="project" value="InterPro"/>
</dbReference>
<dbReference type="SUPFAM" id="SSF52743">
    <property type="entry name" value="Subtilisin-like"/>
    <property type="match status" value="1"/>
</dbReference>
<proteinExistence type="inferred from homology"/>
<dbReference type="PANTHER" id="PTHR10795">
    <property type="entry name" value="PROPROTEIN CONVERTASE SUBTILISIN/KEXIN"/>
    <property type="match status" value="1"/>
</dbReference>
<protein>
    <submittedName>
        <fullName evidence="3">Subtilisin-like protease SBT3</fullName>
    </submittedName>
</protein>
<comment type="caution">
    <text evidence="3">The sequence shown here is derived from an EMBL/GenBank/DDBJ whole genome shotgun (WGS) entry which is preliminary data.</text>
</comment>